<keyword evidence="1" id="KW-1133">Transmembrane helix</keyword>
<feature type="transmembrane region" description="Helical" evidence="1">
    <location>
        <begin position="63"/>
        <end position="85"/>
    </location>
</feature>
<comment type="caution">
    <text evidence="2">The sequence shown here is derived from an EMBL/GenBank/DDBJ whole genome shotgun (WGS) entry which is preliminary data.</text>
</comment>
<feature type="transmembrane region" description="Helical" evidence="1">
    <location>
        <begin position="94"/>
        <end position="112"/>
    </location>
</feature>
<organism evidence="2 3">
    <name type="scientific">Nocardia pseudobrasiliensis</name>
    <dbReference type="NCBI Taxonomy" id="45979"/>
    <lineage>
        <taxon>Bacteria</taxon>
        <taxon>Bacillati</taxon>
        <taxon>Actinomycetota</taxon>
        <taxon>Actinomycetes</taxon>
        <taxon>Mycobacteriales</taxon>
        <taxon>Nocardiaceae</taxon>
        <taxon>Nocardia</taxon>
    </lineage>
</organism>
<proteinExistence type="predicted"/>
<dbReference type="EMBL" id="QQBC01000001">
    <property type="protein sequence ID" value="RDI69500.1"/>
    <property type="molecule type" value="Genomic_DNA"/>
</dbReference>
<evidence type="ECO:0000313" key="2">
    <source>
        <dbReference type="EMBL" id="RDI69500.1"/>
    </source>
</evidence>
<dbReference type="AlphaFoldDB" id="A0A370IFV6"/>
<evidence type="ECO:0000256" key="1">
    <source>
        <dbReference type="SAM" id="Phobius"/>
    </source>
</evidence>
<protein>
    <submittedName>
        <fullName evidence="2">Uncharacterized protein</fullName>
    </submittedName>
</protein>
<reference evidence="2 3" key="1">
    <citation type="submission" date="2018-07" db="EMBL/GenBank/DDBJ databases">
        <title>Genomic Encyclopedia of Type Strains, Phase IV (KMG-IV): sequencing the most valuable type-strain genomes for metagenomic binning, comparative biology and taxonomic classification.</title>
        <authorList>
            <person name="Goeker M."/>
        </authorList>
    </citation>
    <scope>NUCLEOTIDE SEQUENCE [LARGE SCALE GENOMIC DNA]</scope>
    <source>
        <strain evidence="2 3">DSM 44290</strain>
    </source>
</reference>
<keyword evidence="1" id="KW-0812">Transmembrane</keyword>
<dbReference type="Proteomes" id="UP000254869">
    <property type="component" value="Unassembled WGS sequence"/>
</dbReference>
<keyword evidence="1" id="KW-0472">Membrane</keyword>
<feature type="transmembrane region" description="Helical" evidence="1">
    <location>
        <begin position="118"/>
        <end position="138"/>
    </location>
</feature>
<sequence length="158" mass="16411">MFWWFFVIATLLAGGVTWLGDFAEGGIGHGFLSLCDEVAPTGGWFLDLPQGYAEYLPGDALPAVWASTSLYSLVGFVIVVVAALVEALCARQPVAGLITVAVPFLSTALIAVARPGGYGGLVLAPLPAFGLILIAVAIREMWARALAPTAQPAGQPMP</sequence>
<evidence type="ECO:0000313" key="3">
    <source>
        <dbReference type="Proteomes" id="UP000254869"/>
    </source>
</evidence>
<name>A0A370IFV6_9NOCA</name>
<accession>A0A370IFV6</accession>
<keyword evidence="3" id="KW-1185">Reference proteome</keyword>
<gene>
    <name evidence="2" type="ORF">DFR76_1011041</name>
</gene>
<dbReference type="STRING" id="1210086.GCA_001613105_03164"/>